<keyword evidence="3" id="KW-0574">Periplasm</keyword>
<dbReference type="RefSeq" id="WP_127073000.1">
    <property type="nucleotide sequence ID" value="NZ_BMKB01000003.1"/>
</dbReference>
<feature type="chain" id="PRO_5037448667" evidence="4">
    <location>
        <begin position="30"/>
        <end position="428"/>
    </location>
</feature>
<dbReference type="AlphaFoldDB" id="A0A916RCU5"/>
<dbReference type="InterPro" id="IPR050490">
    <property type="entry name" value="Bact_solute-bd_prot1"/>
</dbReference>
<dbReference type="Proteomes" id="UP000596977">
    <property type="component" value="Unassembled WGS sequence"/>
</dbReference>
<comment type="caution">
    <text evidence="5">The sequence shown here is derived from an EMBL/GenBank/DDBJ whole genome shotgun (WGS) entry which is preliminary data.</text>
</comment>
<dbReference type="EMBL" id="BMKB01000003">
    <property type="protein sequence ID" value="GGA50685.1"/>
    <property type="molecule type" value="Genomic_DNA"/>
</dbReference>
<dbReference type="PANTHER" id="PTHR43649:SF14">
    <property type="entry name" value="BLR3389 PROTEIN"/>
    <property type="match status" value="1"/>
</dbReference>
<organism evidence="5 6">
    <name type="scientific">Pelagibacterium lentulum</name>
    <dbReference type="NCBI Taxonomy" id="2029865"/>
    <lineage>
        <taxon>Bacteria</taxon>
        <taxon>Pseudomonadati</taxon>
        <taxon>Pseudomonadota</taxon>
        <taxon>Alphaproteobacteria</taxon>
        <taxon>Hyphomicrobiales</taxon>
        <taxon>Devosiaceae</taxon>
        <taxon>Pelagibacterium</taxon>
    </lineage>
</organism>
<evidence type="ECO:0000256" key="2">
    <source>
        <dbReference type="ARBA" id="ARBA00008520"/>
    </source>
</evidence>
<evidence type="ECO:0000256" key="3">
    <source>
        <dbReference type="ARBA" id="ARBA00022764"/>
    </source>
</evidence>
<dbReference type="GO" id="GO:0042597">
    <property type="term" value="C:periplasmic space"/>
    <property type="evidence" value="ECO:0007669"/>
    <property type="project" value="UniProtKB-SubCell"/>
</dbReference>
<name>A0A916RCU5_9HYPH</name>
<dbReference type="Pfam" id="PF01547">
    <property type="entry name" value="SBP_bac_1"/>
    <property type="match status" value="1"/>
</dbReference>
<gene>
    <name evidence="5" type="ORF">GCM10011499_20830</name>
</gene>
<evidence type="ECO:0000313" key="6">
    <source>
        <dbReference type="Proteomes" id="UP000596977"/>
    </source>
</evidence>
<evidence type="ECO:0000256" key="1">
    <source>
        <dbReference type="ARBA" id="ARBA00004418"/>
    </source>
</evidence>
<keyword evidence="4" id="KW-0732">Signal</keyword>
<evidence type="ECO:0000256" key="4">
    <source>
        <dbReference type="SAM" id="SignalP"/>
    </source>
</evidence>
<sequence length="428" mass="47023">MTLRFDKRTLLASTGFALASLMTVGAASAQTEVRWMHIEANAAYLAVWESLVEQYNAENPDVNVTMTFLENEAFKARLPTLLQSDAAPHLFYSWGGGVLRAQAETGQLMDLTDAMMENDGEWANSYTPASLGGLTFDDRIWAVPYQMGTVSFFYNRDIFDDVGINSEDLTDWESFLDAVEQIKDAGYVPIAVGGGERWPVHFYWSYLAMRIGGQEVVDNAKTGAGEGFRHPAFVRTGEELARLGALDPFQPGYLAATWPQTLGYFGDGNAAMILSFQNTHPQQANNAADGQGLSQDQLGRFPFPSVEGGDGLVTDTLGGLDGWAVSAGAPPETLDFLKWFTNEENQRIMAQNRMIIPVAVGAEDGVEDPLMLESALQLGASTWHQNYFDQDFGPSLGRVINDISVEIVSDNMSPEQSVQMLEDEFMLQ</sequence>
<protein>
    <submittedName>
        <fullName evidence="5">ABC transporter substrate-binding protein</fullName>
    </submittedName>
</protein>
<comment type="subcellular location">
    <subcellularLocation>
        <location evidence="1">Periplasm</location>
    </subcellularLocation>
</comment>
<dbReference type="InterPro" id="IPR006059">
    <property type="entry name" value="SBP"/>
</dbReference>
<feature type="signal peptide" evidence="4">
    <location>
        <begin position="1"/>
        <end position="29"/>
    </location>
</feature>
<accession>A0A916RCU5</accession>
<dbReference type="OrthoDB" id="9798191at2"/>
<keyword evidence="6" id="KW-1185">Reference proteome</keyword>
<dbReference type="PANTHER" id="PTHR43649">
    <property type="entry name" value="ARABINOSE-BINDING PROTEIN-RELATED"/>
    <property type="match status" value="1"/>
</dbReference>
<comment type="similarity">
    <text evidence="2">Belongs to the bacterial solute-binding protein 1 family.</text>
</comment>
<reference evidence="5 6" key="1">
    <citation type="journal article" date="2014" name="Int. J. Syst. Evol. Microbiol.">
        <title>Complete genome sequence of Corynebacterium casei LMG S-19264T (=DSM 44701T), isolated from a smear-ripened cheese.</title>
        <authorList>
            <consortium name="US DOE Joint Genome Institute (JGI-PGF)"/>
            <person name="Walter F."/>
            <person name="Albersmeier A."/>
            <person name="Kalinowski J."/>
            <person name="Ruckert C."/>
        </authorList>
    </citation>
    <scope>NUCLEOTIDE SEQUENCE [LARGE SCALE GENOMIC DNA]</scope>
    <source>
        <strain evidence="5 6">CGMCC 1.15896</strain>
    </source>
</reference>
<dbReference type="SUPFAM" id="SSF53850">
    <property type="entry name" value="Periplasmic binding protein-like II"/>
    <property type="match status" value="1"/>
</dbReference>
<dbReference type="Gene3D" id="3.40.190.10">
    <property type="entry name" value="Periplasmic binding protein-like II"/>
    <property type="match status" value="2"/>
</dbReference>
<evidence type="ECO:0000313" key="5">
    <source>
        <dbReference type="EMBL" id="GGA50685.1"/>
    </source>
</evidence>
<proteinExistence type="inferred from homology"/>